<comment type="caution">
    <text evidence="7">The sequence shown here is derived from an EMBL/GenBank/DDBJ whole genome shotgun (WGS) entry which is preliminary data.</text>
</comment>
<comment type="similarity">
    <text evidence="1 5">Belongs to the peptidase S8 family.</text>
</comment>
<proteinExistence type="inferred from homology"/>
<reference evidence="7 8" key="1">
    <citation type="submission" date="2018-05" db="EMBL/GenBank/DDBJ databases">
        <title>Draft genome of Methanospirillum stamsii Pt1.</title>
        <authorList>
            <person name="Dueholm M.S."/>
            <person name="Nielsen P.H."/>
            <person name="Bakmann L.F."/>
            <person name="Otzen D.E."/>
        </authorList>
    </citation>
    <scope>NUCLEOTIDE SEQUENCE [LARGE SCALE GENOMIC DNA]</scope>
    <source>
        <strain evidence="7 8">Pt1</strain>
    </source>
</reference>
<protein>
    <recommendedName>
        <fullName evidence="6">Peptidase S8/S53 domain-containing protein</fullName>
    </recommendedName>
</protein>
<dbReference type="Proteomes" id="UP000245934">
    <property type="component" value="Unassembled WGS sequence"/>
</dbReference>
<keyword evidence="3 5" id="KW-0378">Hydrolase</keyword>
<dbReference type="InterPro" id="IPR023827">
    <property type="entry name" value="Peptidase_S8_Asp-AS"/>
</dbReference>
<name>A0A2V2NGP7_9EURY</name>
<dbReference type="RefSeq" id="WP_109940544.1">
    <property type="nucleotide sequence ID" value="NZ_CP176366.1"/>
</dbReference>
<sequence>MVGNSCRCLNKSGCCKFFFLLAGIILVFVIPSGVYGAESDDMPVRLVVYTAPNSSGGYDPLPEDLSLPQNTTLSLRSSSLGFIVVETDRNETKYITNELLNCPWVSEVEQDAERISGTISRDETITNSSPDQWAFSRMGIHLWDTDRNLSPCNVAVIDTGVDGSHPDIGKIAGGYDWIGQDSRTEDSDGHGTALCSIVSMIAGNNSDHKNSSLTIIPERIGINGDSIAASRSALAIGHAADNGAEIILMGYGGTEPSLAEERALSYAAEKGCLLIASAGNEDSNSVHYPSDNFNVISVGSIAPSDGLSYFSNYGIYTEFVAPGEDIISACPDNSYCKGRGTSFAAAEVTGIASLIHEAYPGLSLPEIRQVMQTSATDLGRCGRDIYYGYGLVTLPKAMQAAEDLTLQKTLQAFSVVNNTREIRRDGGLKNTTLHSLTLTPGWNFISVPAPLKSAKTCRELFSKVNTDSHTIWSYMGKDAGWTPQNPEKTLDPLFGTLVYSEKPVSVPLVLDANENISRNVTGGWNLIGSPGYSELSACNLPAGDNFTWVSILPFNATHQKYDPAIINGATGRYADNRTIQPFSAFWIYMDSDGIFNPSL</sequence>
<dbReference type="PROSITE" id="PS51892">
    <property type="entry name" value="SUBTILASE"/>
    <property type="match status" value="1"/>
</dbReference>
<evidence type="ECO:0000256" key="4">
    <source>
        <dbReference type="ARBA" id="ARBA00022825"/>
    </source>
</evidence>
<dbReference type="GO" id="GO:0004252">
    <property type="term" value="F:serine-type endopeptidase activity"/>
    <property type="evidence" value="ECO:0007669"/>
    <property type="project" value="UniProtKB-UniRule"/>
</dbReference>
<dbReference type="GeneID" id="97610609"/>
<dbReference type="OrthoDB" id="117227at2157"/>
<evidence type="ECO:0000256" key="1">
    <source>
        <dbReference type="ARBA" id="ARBA00011073"/>
    </source>
</evidence>
<feature type="active site" description="Charge relay system" evidence="5">
    <location>
        <position position="158"/>
    </location>
</feature>
<dbReference type="PROSITE" id="PS00136">
    <property type="entry name" value="SUBTILASE_ASP"/>
    <property type="match status" value="1"/>
</dbReference>
<keyword evidence="8" id="KW-1185">Reference proteome</keyword>
<dbReference type="Gene3D" id="3.40.50.200">
    <property type="entry name" value="Peptidase S8/S53 domain"/>
    <property type="match status" value="1"/>
</dbReference>
<dbReference type="Pfam" id="PF00082">
    <property type="entry name" value="Peptidase_S8"/>
    <property type="match status" value="1"/>
</dbReference>
<dbReference type="GO" id="GO:0006508">
    <property type="term" value="P:proteolysis"/>
    <property type="evidence" value="ECO:0007669"/>
    <property type="project" value="UniProtKB-KW"/>
</dbReference>
<feature type="active site" description="Charge relay system" evidence="5">
    <location>
        <position position="342"/>
    </location>
</feature>
<dbReference type="SUPFAM" id="SSF52743">
    <property type="entry name" value="Subtilisin-like"/>
    <property type="match status" value="1"/>
</dbReference>
<evidence type="ECO:0000313" key="7">
    <source>
        <dbReference type="EMBL" id="PWR74781.1"/>
    </source>
</evidence>
<evidence type="ECO:0000313" key="8">
    <source>
        <dbReference type="Proteomes" id="UP000245934"/>
    </source>
</evidence>
<dbReference type="AlphaFoldDB" id="A0A2V2NGP7"/>
<dbReference type="PANTHER" id="PTHR43806:SF11">
    <property type="entry name" value="CEREVISIN-RELATED"/>
    <property type="match status" value="1"/>
</dbReference>
<evidence type="ECO:0000256" key="5">
    <source>
        <dbReference type="PROSITE-ProRule" id="PRU01240"/>
    </source>
</evidence>
<organism evidence="7 8">
    <name type="scientific">Methanospirillum stamsii</name>
    <dbReference type="NCBI Taxonomy" id="1277351"/>
    <lineage>
        <taxon>Archaea</taxon>
        <taxon>Methanobacteriati</taxon>
        <taxon>Methanobacteriota</taxon>
        <taxon>Stenosarchaea group</taxon>
        <taxon>Methanomicrobia</taxon>
        <taxon>Methanomicrobiales</taxon>
        <taxon>Methanospirillaceae</taxon>
        <taxon>Methanospirillum</taxon>
    </lineage>
</organism>
<evidence type="ECO:0000259" key="6">
    <source>
        <dbReference type="Pfam" id="PF00082"/>
    </source>
</evidence>
<dbReference type="InterPro" id="IPR015500">
    <property type="entry name" value="Peptidase_S8_subtilisin-rel"/>
</dbReference>
<dbReference type="PRINTS" id="PR00723">
    <property type="entry name" value="SUBTILISIN"/>
</dbReference>
<keyword evidence="2 5" id="KW-0645">Protease</keyword>
<dbReference type="EMBL" id="QGMZ01000015">
    <property type="protein sequence ID" value="PWR74781.1"/>
    <property type="molecule type" value="Genomic_DNA"/>
</dbReference>
<feature type="active site" description="Charge relay system" evidence="5">
    <location>
        <position position="190"/>
    </location>
</feature>
<dbReference type="InterPro" id="IPR000209">
    <property type="entry name" value="Peptidase_S8/S53_dom"/>
</dbReference>
<feature type="domain" description="Peptidase S8/S53" evidence="6">
    <location>
        <begin position="154"/>
        <end position="390"/>
    </location>
</feature>
<dbReference type="PANTHER" id="PTHR43806">
    <property type="entry name" value="PEPTIDASE S8"/>
    <property type="match status" value="1"/>
</dbReference>
<evidence type="ECO:0000256" key="2">
    <source>
        <dbReference type="ARBA" id="ARBA00022670"/>
    </source>
</evidence>
<evidence type="ECO:0000256" key="3">
    <source>
        <dbReference type="ARBA" id="ARBA00022801"/>
    </source>
</evidence>
<gene>
    <name evidence="7" type="ORF">DLD82_07755</name>
</gene>
<dbReference type="InterPro" id="IPR036852">
    <property type="entry name" value="Peptidase_S8/S53_dom_sf"/>
</dbReference>
<keyword evidence="4 5" id="KW-0720">Serine protease</keyword>
<dbReference type="InterPro" id="IPR050131">
    <property type="entry name" value="Peptidase_S8_subtilisin-like"/>
</dbReference>
<accession>A0A2V2NGP7</accession>